<feature type="transmembrane region" description="Helical" evidence="9">
    <location>
        <begin position="315"/>
        <end position="334"/>
    </location>
</feature>
<dbReference type="AlphaFoldDB" id="A0A0A7E6M0"/>
<feature type="domain" description="Peptidase S54 rhomboid" evidence="10">
    <location>
        <begin position="212"/>
        <end position="362"/>
    </location>
</feature>
<dbReference type="EMBL" id="KM823799">
    <property type="protein sequence ID" value="AIY60663.1"/>
    <property type="molecule type" value="mRNA"/>
</dbReference>
<dbReference type="Pfam" id="PF01694">
    <property type="entry name" value="Rhomboid"/>
    <property type="match status" value="1"/>
</dbReference>
<dbReference type="PANTHER" id="PTHR43731:SF14">
    <property type="entry name" value="PRESENILIN-ASSOCIATED RHOMBOID-LIKE PROTEIN, MITOCHONDRIAL"/>
    <property type="match status" value="1"/>
</dbReference>
<keyword evidence="8 9" id="KW-0472">Membrane</keyword>
<evidence type="ECO:0000256" key="6">
    <source>
        <dbReference type="ARBA" id="ARBA00022946"/>
    </source>
</evidence>
<dbReference type="PANTHER" id="PTHR43731">
    <property type="entry name" value="RHOMBOID PROTEASE"/>
    <property type="match status" value="1"/>
</dbReference>
<protein>
    <submittedName>
        <fullName evidence="11">Rhomboid protein Acoca_PARL</fullName>
    </submittedName>
</protein>
<evidence type="ECO:0000256" key="3">
    <source>
        <dbReference type="ARBA" id="ARBA00022670"/>
    </source>
</evidence>
<feature type="transmembrane region" description="Helical" evidence="9">
    <location>
        <begin position="251"/>
        <end position="269"/>
    </location>
</feature>
<evidence type="ECO:0000256" key="2">
    <source>
        <dbReference type="ARBA" id="ARBA00009045"/>
    </source>
</evidence>
<comment type="similarity">
    <text evidence="2">Belongs to the peptidase S54 family.</text>
</comment>
<sequence>NFQRSIFFFFSFVLSETKKMQKWLFSKTQITKTFASLAEGAFESSIPSNSFRSSLYHPWRSQNRSFNSFGGSLKGPLTSEQVLKKTHSGISSELLRSYLFCSWRSQNQSFRSFCGSLTASEASKEVLRRTHLKIWKERLIDVFQSLQRRRLASVHRVSNNYWRRFWRFLTPDEVLLSLIGVNVCVFLLWRRADPEFMTKNFLISLDNFTSGRIHTMITSAFSHVEFRHLFSNMIGLYLFGDRIQAIFGPKFLLKLYMAGALGGSIFYLVHKGYLLSFSKDWRTQAQARIPALGASASVNAIILLDIFLHPRSIIYANFFIPVPSMLMGAFIIGHDLWRVMQGEREISGSAHLGGAAVAGLAWLRIRKGRF</sequence>
<dbReference type="GO" id="GO:0016020">
    <property type="term" value="C:membrane"/>
    <property type="evidence" value="ECO:0007669"/>
    <property type="project" value="UniProtKB-SubCell"/>
</dbReference>
<evidence type="ECO:0000313" key="11">
    <source>
        <dbReference type="EMBL" id="AIY60663.1"/>
    </source>
</evidence>
<evidence type="ECO:0000256" key="5">
    <source>
        <dbReference type="ARBA" id="ARBA00022801"/>
    </source>
</evidence>
<dbReference type="InterPro" id="IPR035952">
    <property type="entry name" value="Rhomboid-like_sf"/>
</dbReference>
<dbReference type="Gene3D" id="1.20.1540.10">
    <property type="entry name" value="Rhomboid-like"/>
    <property type="match status" value="1"/>
</dbReference>
<proteinExistence type="evidence at transcript level"/>
<evidence type="ECO:0000256" key="1">
    <source>
        <dbReference type="ARBA" id="ARBA00004141"/>
    </source>
</evidence>
<evidence type="ECO:0000256" key="9">
    <source>
        <dbReference type="SAM" id="Phobius"/>
    </source>
</evidence>
<keyword evidence="4 9" id="KW-0812">Transmembrane</keyword>
<keyword evidence="7 9" id="KW-1133">Transmembrane helix</keyword>
<evidence type="ECO:0000259" key="10">
    <source>
        <dbReference type="Pfam" id="PF01694"/>
    </source>
</evidence>
<evidence type="ECO:0000256" key="4">
    <source>
        <dbReference type="ARBA" id="ARBA00022692"/>
    </source>
</evidence>
<evidence type="ECO:0000256" key="7">
    <source>
        <dbReference type="ARBA" id="ARBA00022989"/>
    </source>
</evidence>
<feature type="non-terminal residue" evidence="11">
    <location>
        <position position="1"/>
    </location>
</feature>
<dbReference type="SUPFAM" id="SSF144091">
    <property type="entry name" value="Rhomboid-like"/>
    <property type="match status" value="1"/>
</dbReference>
<feature type="transmembrane region" description="Helical" evidence="9">
    <location>
        <begin position="289"/>
        <end position="308"/>
    </location>
</feature>
<dbReference type="FunFam" id="1.20.1540.10:FF:000018">
    <property type="entry name" value="RHOMBOID-like protein 12, mitochondrial"/>
    <property type="match status" value="1"/>
</dbReference>
<organism evidence="11">
    <name type="scientific">Acorus calamus</name>
    <name type="common">Sweet flag</name>
    <dbReference type="NCBI Taxonomy" id="4465"/>
    <lineage>
        <taxon>Eukaryota</taxon>
        <taxon>Viridiplantae</taxon>
        <taxon>Streptophyta</taxon>
        <taxon>Embryophyta</taxon>
        <taxon>Tracheophyta</taxon>
        <taxon>Spermatophyta</taxon>
        <taxon>Magnoliopsida</taxon>
        <taxon>Liliopsida</taxon>
        <taxon>Acoraceae</taxon>
        <taxon>Acorus</taxon>
    </lineage>
</organism>
<dbReference type="InterPro" id="IPR022764">
    <property type="entry name" value="Peptidase_S54_rhomboid_dom"/>
</dbReference>
<dbReference type="InterPro" id="IPR050925">
    <property type="entry name" value="Rhomboid_protease_S54"/>
</dbReference>
<evidence type="ECO:0000256" key="8">
    <source>
        <dbReference type="ARBA" id="ARBA00023136"/>
    </source>
</evidence>
<keyword evidence="5" id="KW-0378">Hydrolase</keyword>
<dbReference type="GO" id="GO:0006508">
    <property type="term" value="P:proteolysis"/>
    <property type="evidence" value="ECO:0007669"/>
    <property type="project" value="UniProtKB-KW"/>
</dbReference>
<comment type="subcellular location">
    <subcellularLocation>
        <location evidence="1">Membrane</location>
        <topology evidence="1">Multi-pass membrane protein</topology>
    </subcellularLocation>
</comment>
<reference evidence="11" key="1">
    <citation type="journal article" date="2014" name="New Phytol.">
        <title>Differential evolution of members of the rhomboid gene family with conservative and divergent patterns.</title>
        <authorList>
            <person name="Li Q."/>
            <person name="Zhang N."/>
            <person name="Zhang L."/>
            <person name="Ma H."/>
        </authorList>
    </citation>
    <scope>NUCLEOTIDE SEQUENCE</scope>
</reference>
<keyword evidence="3" id="KW-0645">Protease</keyword>
<dbReference type="GO" id="GO:0004252">
    <property type="term" value="F:serine-type endopeptidase activity"/>
    <property type="evidence" value="ECO:0007669"/>
    <property type="project" value="InterPro"/>
</dbReference>
<keyword evidence="6" id="KW-0809">Transit peptide</keyword>
<accession>A0A0A7E6M0</accession>
<name>A0A0A7E6M0_ACOCL</name>